<comment type="caution">
    <text evidence="1">The sequence shown here is derived from an EMBL/GenBank/DDBJ whole genome shotgun (WGS) entry which is preliminary data.</text>
</comment>
<reference evidence="1" key="1">
    <citation type="submission" date="2022-11" db="EMBL/GenBank/DDBJ databases">
        <title>Genome Resource of Sclerotinia nivalis Strain SnTB1, a Plant Pathogen Isolated from American Ginseng.</title>
        <authorList>
            <person name="Fan S."/>
        </authorList>
    </citation>
    <scope>NUCLEOTIDE SEQUENCE</scope>
    <source>
        <strain evidence="1">SnTB1</strain>
    </source>
</reference>
<sequence>MYVSSSLLDYMRANVHSSHATPPRICDSEEKRIYLRQAVLQLSAGKLIGLGGGGAGGAYSFSWKVYGVLFLASLALKVSRWKLTSSPKVEEVRSGERRRRGTGTAIVVVDD</sequence>
<dbReference type="Proteomes" id="UP001152300">
    <property type="component" value="Unassembled WGS sequence"/>
</dbReference>
<evidence type="ECO:0000313" key="2">
    <source>
        <dbReference type="Proteomes" id="UP001152300"/>
    </source>
</evidence>
<organism evidence="1 2">
    <name type="scientific">Sclerotinia nivalis</name>
    <dbReference type="NCBI Taxonomy" id="352851"/>
    <lineage>
        <taxon>Eukaryota</taxon>
        <taxon>Fungi</taxon>
        <taxon>Dikarya</taxon>
        <taxon>Ascomycota</taxon>
        <taxon>Pezizomycotina</taxon>
        <taxon>Leotiomycetes</taxon>
        <taxon>Helotiales</taxon>
        <taxon>Sclerotiniaceae</taxon>
        <taxon>Sclerotinia</taxon>
    </lineage>
</organism>
<keyword evidence="2" id="KW-1185">Reference proteome</keyword>
<accession>A0A9X0DNC6</accession>
<proteinExistence type="predicted"/>
<name>A0A9X0DNC6_9HELO</name>
<protein>
    <submittedName>
        <fullName evidence="1">Uncharacterized protein</fullName>
    </submittedName>
</protein>
<dbReference type="AlphaFoldDB" id="A0A9X0DNC6"/>
<dbReference type="EMBL" id="JAPEIS010000004">
    <property type="protein sequence ID" value="KAJ8066903.1"/>
    <property type="molecule type" value="Genomic_DNA"/>
</dbReference>
<evidence type="ECO:0000313" key="1">
    <source>
        <dbReference type="EMBL" id="KAJ8066903.1"/>
    </source>
</evidence>
<gene>
    <name evidence="1" type="ORF">OCU04_004288</name>
</gene>